<proteinExistence type="predicted"/>
<organism evidence="2 3">
    <name type="scientific">Filimonas lacunae</name>
    <dbReference type="NCBI Taxonomy" id="477680"/>
    <lineage>
        <taxon>Bacteria</taxon>
        <taxon>Pseudomonadati</taxon>
        <taxon>Bacteroidota</taxon>
        <taxon>Chitinophagia</taxon>
        <taxon>Chitinophagales</taxon>
        <taxon>Chitinophagaceae</taxon>
        <taxon>Filimonas</taxon>
    </lineage>
</organism>
<protein>
    <submittedName>
        <fullName evidence="2">Cell division protein FtsQ</fullName>
    </submittedName>
</protein>
<accession>A0A173MS49</accession>
<feature type="compositionally biased region" description="Low complexity" evidence="1">
    <location>
        <begin position="290"/>
        <end position="308"/>
    </location>
</feature>
<dbReference type="STRING" id="477680.SAMN05421788_104273"/>
<dbReference type="Proteomes" id="UP000186917">
    <property type="component" value="Unassembled WGS sequence"/>
</dbReference>
<evidence type="ECO:0000313" key="2">
    <source>
        <dbReference type="EMBL" id="SIT16730.1"/>
    </source>
</evidence>
<evidence type="ECO:0000313" key="3">
    <source>
        <dbReference type="Proteomes" id="UP000186917"/>
    </source>
</evidence>
<reference evidence="3" key="1">
    <citation type="submission" date="2017-01" db="EMBL/GenBank/DDBJ databases">
        <authorList>
            <person name="Varghese N."/>
            <person name="Submissions S."/>
        </authorList>
    </citation>
    <scope>NUCLEOTIDE SEQUENCE [LARGE SCALE GENOMIC DNA]</scope>
    <source>
        <strain evidence="3">DSM 21054</strain>
    </source>
</reference>
<dbReference type="EMBL" id="FTOR01000004">
    <property type="protein sequence ID" value="SIT16730.1"/>
    <property type="molecule type" value="Genomic_DNA"/>
</dbReference>
<dbReference type="AlphaFoldDB" id="A0A173MS49"/>
<keyword evidence="2" id="KW-0132">Cell division</keyword>
<dbReference type="GO" id="GO:0051301">
    <property type="term" value="P:cell division"/>
    <property type="evidence" value="ECO:0007669"/>
    <property type="project" value="UniProtKB-KW"/>
</dbReference>
<sequence>MAWCVLGLLTTGLLVAGVQKKNSQRCKAVHIEIEGAEEHVFVDEKHLLALLAKNGAEKGVPVNSVMLRRLEARVEKDVWIKNAELFFDNNRVLQVKIEEREPLARVFTIEGSSFYIDSSGTRLPLSDRLTARVPVFTSFPGEKAKLSATDSIVLQEVKKIAQTIGRDSFWTDLVAQVDITPQRTYQIIPQLGNQVIELGSAENLDDKLDRLYSFYKQVWAKAGFEKYEKIDVQYAGQVVATRRGVSAGVPDSARAIQQLNNSIAQATGLSGGSAAVQAATANGNRRDTTAAAGNRPARPAAAAPKPRAVMQRRH</sequence>
<gene>
    <name evidence="2" type="ORF">SAMN05421788_104273</name>
</gene>
<keyword evidence="2" id="KW-0131">Cell cycle</keyword>
<dbReference type="KEGG" id="fln:FLA_6418"/>
<keyword evidence="3" id="KW-1185">Reference proteome</keyword>
<feature type="region of interest" description="Disordered" evidence="1">
    <location>
        <begin position="277"/>
        <end position="314"/>
    </location>
</feature>
<evidence type="ECO:0000256" key="1">
    <source>
        <dbReference type="SAM" id="MobiDB-lite"/>
    </source>
</evidence>
<name>A0A173MS49_9BACT</name>